<proteinExistence type="predicted"/>
<accession>A0A1B8RQI7</accession>
<dbReference type="GO" id="GO:0004135">
    <property type="term" value="F:amylo-alpha-1,6-glucosidase activity"/>
    <property type="evidence" value="ECO:0007669"/>
    <property type="project" value="InterPro"/>
</dbReference>
<keyword evidence="4" id="KW-1185">Reference proteome</keyword>
<dbReference type="InterPro" id="IPR010401">
    <property type="entry name" value="AGL/Gdb1"/>
</dbReference>
<dbReference type="Proteomes" id="UP000092714">
    <property type="component" value="Unassembled WGS sequence"/>
</dbReference>
<dbReference type="Pfam" id="PF12439">
    <property type="entry name" value="GDE_N"/>
    <property type="match status" value="1"/>
</dbReference>
<gene>
    <name evidence="3" type="ORF">CP373A1_07655</name>
</gene>
<dbReference type="GO" id="GO:0004134">
    <property type="term" value="F:4-alpha-glucanotransferase activity"/>
    <property type="evidence" value="ECO:0007669"/>
    <property type="project" value="InterPro"/>
</dbReference>
<dbReference type="InterPro" id="IPR008928">
    <property type="entry name" value="6-hairpin_glycosidase_sf"/>
</dbReference>
<dbReference type="PANTHER" id="PTHR10569">
    <property type="entry name" value="GLYCOGEN DEBRANCHING ENZYME"/>
    <property type="match status" value="1"/>
</dbReference>
<evidence type="ECO:0000313" key="3">
    <source>
        <dbReference type="EMBL" id="OBY11026.1"/>
    </source>
</evidence>
<evidence type="ECO:0000259" key="2">
    <source>
        <dbReference type="Pfam" id="PF12439"/>
    </source>
</evidence>
<sequence>MKFNYGKNDFKSFKSGNEHCYLLTNGLGGFSSTTLINSLARNDHSLFMACTKAPNNRKNIISKVEEILRIDNKEVHLSSQEYVCYTKNIAGFHNIHSFSQEYLPKWTYFYDGVEIIKTIVYEQGKNTLGIKYSINNRNDKDVKLEVIPVFVFAKRGEILSSPHNYTIKNDTFIANDIELNIHSNYSSKELSTPTFINDYYFAYDAVDGRNAVGSGTTLVSYYFECNGKSQSEYQLIFTLENEGIKDIDTLISNEIDRQKKLINNAGFEDDLAKTLVRASDQFISHRDSTNAKTILAGYPWFEDWGRDTMFAVLGSCISTKRFDDAKDIFRTFIKHINKGLMPNLFPEGGIDPMYNTVDASLLYIYALYEYYLASNDLKFIKEEAFQPILDIINWYKHGTDFNIYMDDDYLINAGEGFHQVTWMDVRFNDILPTARHGKPVEVNAFWYNALKVASFFGTKLNFNVSEFDSLSHKVKKSFEEKFWNEEKKCLKDVVSGNNYDNQVRSNQIWAVMVPFSPLCNDKAKLVVDKVYQELYTPYGLRTLSKYDKEFVKEYGGSHFKRDMSYHQGTVWPFPLGGYFISYLKVNDYSVKAKEKVREQLEYFESCLREGCVGQIAEIYDGLNPNESRGCFAQAWSVSEILRVFYHLTI</sequence>
<comment type="caution">
    <text evidence="3">The sequence shown here is derived from an EMBL/GenBank/DDBJ whole genome shotgun (WGS) entry which is preliminary data.</text>
</comment>
<dbReference type="AlphaFoldDB" id="A0A1B8RQI7"/>
<feature type="domain" description="Glycogen debranching enzyme bacterial and archaeal type N-terminal" evidence="2">
    <location>
        <begin position="20"/>
        <end position="228"/>
    </location>
</feature>
<dbReference type="PANTHER" id="PTHR10569:SF2">
    <property type="entry name" value="GLYCOGEN DEBRANCHING ENZYME"/>
    <property type="match status" value="1"/>
</dbReference>
<evidence type="ECO:0000259" key="1">
    <source>
        <dbReference type="Pfam" id="PF06202"/>
    </source>
</evidence>
<organism evidence="3 4">
    <name type="scientific">Clostridium paraputrificum</name>
    <dbReference type="NCBI Taxonomy" id="29363"/>
    <lineage>
        <taxon>Bacteria</taxon>
        <taxon>Bacillati</taxon>
        <taxon>Bacillota</taxon>
        <taxon>Clostridia</taxon>
        <taxon>Eubacteriales</taxon>
        <taxon>Clostridiaceae</taxon>
        <taxon>Clostridium</taxon>
    </lineage>
</organism>
<dbReference type="eggNOG" id="COG3408">
    <property type="taxonomic scope" value="Bacteria"/>
</dbReference>
<dbReference type="EMBL" id="MAPZ01000017">
    <property type="protein sequence ID" value="OBY11026.1"/>
    <property type="molecule type" value="Genomic_DNA"/>
</dbReference>
<dbReference type="InterPro" id="IPR032790">
    <property type="entry name" value="GDE_C"/>
</dbReference>
<name>A0A1B8RQI7_9CLOT</name>
<dbReference type="GO" id="GO:0005980">
    <property type="term" value="P:glycogen catabolic process"/>
    <property type="evidence" value="ECO:0007669"/>
    <property type="project" value="InterPro"/>
</dbReference>
<dbReference type="Pfam" id="PF06202">
    <property type="entry name" value="GDE_C"/>
    <property type="match status" value="1"/>
</dbReference>
<dbReference type="Gene3D" id="1.50.10.10">
    <property type="match status" value="1"/>
</dbReference>
<dbReference type="SUPFAM" id="SSF48208">
    <property type="entry name" value="Six-hairpin glycosidases"/>
    <property type="match status" value="1"/>
</dbReference>
<feature type="domain" description="Glycogen debranching enzyme C-terminal" evidence="1">
    <location>
        <begin position="278"/>
        <end position="642"/>
    </location>
</feature>
<dbReference type="InterPro" id="IPR024742">
    <property type="entry name" value="Glycogen_debranch_N"/>
</dbReference>
<reference evidence="3 4" key="1">
    <citation type="submission" date="2016-06" db="EMBL/GenBank/DDBJ databases">
        <authorList>
            <person name="Kjaerup R.B."/>
            <person name="Dalgaard T.S."/>
            <person name="Juul-Madsen H.R."/>
        </authorList>
    </citation>
    <scope>NUCLEOTIDE SEQUENCE [LARGE SCALE GENOMIC DNA]</scope>
    <source>
        <strain evidence="3 4">373-A1</strain>
    </source>
</reference>
<evidence type="ECO:0000313" key="4">
    <source>
        <dbReference type="Proteomes" id="UP000092714"/>
    </source>
</evidence>
<dbReference type="RefSeq" id="WP_065254474.1">
    <property type="nucleotide sequence ID" value="NZ_MAPZ01000017.1"/>
</dbReference>
<dbReference type="InterPro" id="IPR012341">
    <property type="entry name" value="6hp_glycosidase-like_sf"/>
</dbReference>
<protein>
    <submittedName>
        <fullName evidence="3">Glycogen debranching protein</fullName>
    </submittedName>
</protein>
<dbReference type="OrthoDB" id="9761875at2"/>